<dbReference type="InterPro" id="IPR004090">
    <property type="entry name" value="Chemotax_Me-accpt_rcpt"/>
</dbReference>
<dbReference type="SMART" id="SM01049">
    <property type="entry name" value="Cache_2"/>
    <property type="match status" value="1"/>
</dbReference>
<name>A0A1J5RT22_9ZZZZ</name>
<dbReference type="InterPro" id="IPR000727">
    <property type="entry name" value="T_SNARE_dom"/>
</dbReference>
<feature type="domain" description="Methyl-accepting transducer" evidence="10">
    <location>
        <begin position="306"/>
        <end position="528"/>
    </location>
</feature>
<comment type="subcellular location">
    <subcellularLocation>
        <location evidence="1">Cell inner membrane</location>
        <topology evidence="1">Multi-pass membrane protein</topology>
    </subcellularLocation>
</comment>
<dbReference type="PROSITE" id="PS50111">
    <property type="entry name" value="CHEMOTAXIS_TRANSDUC_2"/>
    <property type="match status" value="1"/>
</dbReference>
<dbReference type="PROSITE" id="PS50192">
    <property type="entry name" value="T_SNARE"/>
    <property type="match status" value="1"/>
</dbReference>
<keyword evidence="6 9" id="KW-0472">Membrane</keyword>
<evidence type="ECO:0000256" key="9">
    <source>
        <dbReference type="SAM" id="Phobius"/>
    </source>
</evidence>
<keyword evidence="7" id="KW-0807">Transducer</keyword>
<feature type="transmembrane region" description="Helical" evidence="9">
    <location>
        <begin position="12"/>
        <end position="31"/>
    </location>
</feature>
<dbReference type="Gene3D" id="1.10.287.950">
    <property type="entry name" value="Methyl-accepting chemotaxis protein"/>
    <property type="match status" value="1"/>
</dbReference>
<evidence type="ECO:0000259" key="12">
    <source>
        <dbReference type="PROSITE" id="PS50885"/>
    </source>
</evidence>
<dbReference type="PRINTS" id="PR00260">
    <property type="entry name" value="CHEMTRNSDUCR"/>
</dbReference>
<dbReference type="PANTHER" id="PTHR32089:SF112">
    <property type="entry name" value="LYSOZYME-LIKE PROTEIN-RELATED"/>
    <property type="match status" value="1"/>
</dbReference>
<dbReference type="GO" id="GO:0007165">
    <property type="term" value="P:signal transduction"/>
    <property type="evidence" value="ECO:0007669"/>
    <property type="project" value="UniProtKB-KW"/>
</dbReference>
<proteinExistence type="inferred from homology"/>
<sequence length="562" mass="59941">MWIDHLKFSKKISLIVLSAIVGFAIVMALSLSNLKTEMMNGHRLQVTGVVDVGVGVLQHYYDEQQAGHLTEAEAQARAKADLRTMRFGAGDYLWINDMTPTMVMHPIKPALEGKNVGGIRDADGQPLFMSMVNVVRSSGNGFVHYVWPKPGHKEPVDKVSFVKGFAPWGWVVGAGVYTDDVQEVFLAHAMTMGGIILLVIVAAGLISLFISRRTVRAIEELNGEMTALAMGNLNVAIHGSSRRDEIGSMAKAVEVFRQAAVDNARLRQDQRDAEQRAAAERRQDMLKMADHLASRVHRVVATINGSVKELHTASDKLSANAEQTQQRSATVAAATEQASSNVETVSAASIELTASIEEISRQVIAATEVAASAEAEALAATDKISGLETAALKIGEVVSLINDIASQTNLLALNATIESARAGEAGKGFAVVANEVKHLAGQTGRATEDIAKQIEAIQSETREAVAAINSMAQTIEHINEMTTSIASAVEEQGAATGDIARNVEQASAGTREVSRNITGVAEAASDTGRMAQSVFDSAGTLLREVGELEHEVDSFLADLRAN</sequence>
<accession>A0A1J5RT22</accession>
<dbReference type="GO" id="GO:0005886">
    <property type="term" value="C:plasma membrane"/>
    <property type="evidence" value="ECO:0007669"/>
    <property type="project" value="UniProtKB-SubCell"/>
</dbReference>
<evidence type="ECO:0000313" key="13">
    <source>
        <dbReference type="EMBL" id="OIQ95127.1"/>
    </source>
</evidence>
<comment type="similarity">
    <text evidence="8">Belongs to the methyl-accepting chemotaxis (MCP) protein family.</text>
</comment>
<dbReference type="GO" id="GO:0006935">
    <property type="term" value="P:chemotaxis"/>
    <property type="evidence" value="ECO:0007669"/>
    <property type="project" value="InterPro"/>
</dbReference>
<dbReference type="SUPFAM" id="SSF58104">
    <property type="entry name" value="Methyl-accepting chemotaxis protein (MCP) signaling domain"/>
    <property type="match status" value="1"/>
</dbReference>
<feature type="domain" description="HAMP" evidence="12">
    <location>
        <begin position="212"/>
        <end position="265"/>
    </location>
</feature>
<feature type="transmembrane region" description="Helical" evidence="9">
    <location>
        <begin position="185"/>
        <end position="210"/>
    </location>
</feature>
<dbReference type="SMART" id="SM00304">
    <property type="entry name" value="HAMP"/>
    <property type="match status" value="2"/>
</dbReference>
<keyword evidence="2" id="KW-1003">Cell membrane</keyword>
<evidence type="ECO:0000259" key="11">
    <source>
        <dbReference type="PROSITE" id="PS50192"/>
    </source>
</evidence>
<dbReference type="EMBL" id="MLJW01000173">
    <property type="protein sequence ID" value="OIQ95127.1"/>
    <property type="molecule type" value="Genomic_DNA"/>
</dbReference>
<dbReference type="SMART" id="SM00283">
    <property type="entry name" value="MA"/>
    <property type="match status" value="1"/>
</dbReference>
<protein>
    <submittedName>
        <fullName evidence="13">Methyl-accepting chemotaxis protein 4</fullName>
    </submittedName>
</protein>
<dbReference type="AlphaFoldDB" id="A0A1J5RT22"/>
<dbReference type="InterPro" id="IPR003660">
    <property type="entry name" value="HAMP_dom"/>
</dbReference>
<comment type="caution">
    <text evidence="13">The sequence shown here is derived from an EMBL/GenBank/DDBJ whole genome shotgun (WGS) entry which is preliminary data.</text>
</comment>
<organism evidence="13">
    <name type="scientific">mine drainage metagenome</name>
    <dbReference type="NCBI Taxonomy" id="410659"/>
    <lineage>
        <taxon>unclassified sequences</taxon>
        <taxon>metagenomes</taxon>
        <taxon>ecological metagenomes</taxon>
    </lineage>
</organism>
<dbReference type="InterPro" id="IPR033480">
    <property type="entry name" value="sCache_2"/>
</dbReference>
<keyword evidence="4 9" id="KW-0812">Transmembrane</keyword>
<evidence type="ECO:0000256" key="5">
    <source>
        <dbReference type="ARBA" id="ARBA00022989"/>
    </source>
</evidence>
<evidence type="ECO:0000259" key="10">
    <source>
        <dbReference type="PROSITE" id="PS50111"/>
    </source>
</evidence>
<dbReference type="Gene3D" id="3.30.450.20">
    <property type="entry name" value="PAS domain"/>
    <property type="match status" value="1"/>
</dbReference>
<evidence type="ECO:0000256" key="2">
    <source>
        <dbReference type="ARBA" id="ARBA00022475"/>
    </source>
</evidence>
<dbReference type="PANTHER" id="PTHR32089">
    <property type="entry name" value="METHYL-ACCEPTING CHEMOTAXIS PROTEIN MCPB"/>
    <property type="match status" value="1"/>
</dbReference>
<keyword evidence="3" id="KW-0997">Cell inner membrane</keyword>
<dbReference type="GO" id="GO:0004888">
    <property type="term" value="F:transmembrane signaling receptor activity"/>
    <property type="evidence" value="ECO:0007669"/>
    <property type="project" value="InterPro"/>
</dbReference>
<dbReference type="Pfam" id="PF00672">
    <property type="entry name" value="HAMP"/>
    <property type="match status" value="1"/>
</dbReference>
<reference evidence="13" key="1">
    <citation type="submission" date="2016-10" db="EMBL/GenBank/DDBJ databases">
        <title>Sequence of Gallionella enrichment culture.</title>
        <authorList>
            <person name="Poehlein A."/>
            <person name="Muehling M."/>
            <person name="Daniel R."/>
        </authorList>
    </citation>
    <scope>NUCLEOTIDE SEQUENCE</scope>
</reference>
<dbReference type="PROSITE" id="PS50885">
    <property type="entry name" value="HAMP"/>
    <property type="match status" value="1"/>
</dbReference>
<evidence type="ECO:0000256" key="6">
    <source>
        <dbReference type="ARBA" id="ARBA00023136"/>
    </source>
</evidence>
<evidence type="ECO:0000256" key="1">
    <source>
        <dbReference type="ARBA" id="ARBA00004429"/>
    </source>
</evidence>
<feature type="domain" description="T-SNARE coiled-coil homology" evidence="11">
    <location>
        <begin position="458"/>
        <end position="520"/>
    </location>
</feature>
<dbReference type="InterPro" id="IPR004089">
    <property type="entry name" value="MCPsignal_dom"/>
</dbReference>
<evidence type="ECO:0000256" key="7">
    <source>
        <dbReference type="ARBA" id="ARBA00023224"/>
    </source>
</evidence>
<evidence type="ECO:0000256" key="4">
    <source>
        <dbReference type="ARBA" id="ARBA00022692"/>
    </source>
</evidence>
<dbReference type="Gene3D" id="6.10.340.10">
    <property type="match status" value="1"/>
</dbReference>
<dbReference type="Pfam" id="PF00015">
    <property type="entry name" value="MCPsignal"/>
    <property type="match status" value="1"/>
</dbReference>
<gene>
    <name evidence="13" type="primary">mcp4_17</name>
    <name evidence="13" type="ORF">GALL_229350</name>
</gene>
<evidence type="ECO:0000256" key="8">
    <source>
        <dbReference type="ARBA" id="ARBA00029447"/>
    </source>
</evidence>
<evidence type="ECO:0000256" key="3">
    <source>
        <dbReference type="ARBA" id="ARBA00022519"/>
    </source>
</evidence>
<keyword evidence="5 9" id="KW-1133">Transmembrane helix</keyword>
<dbReference type="Pfam" id="PF17200">
    <property type="entry name" value="sCache_2"/>
    <property type="match status" value="1"/>
</dbReference>